<accession>A6WH60</accession>
<name>A6WH60_KINRD</name>
<dbReference type="Proteomes" id="UP000001116">
    <property type="component" value="Plasmid pKRAD01"/>
</dbReference>
<evidence type="ECO:0000259" key="1">
    <source>
        <dbReference type="Pfam" id="PF19419"/>
    </source>
</evidence>
<evidence type="ECO:0000313" key="2">
    <source>
        <dbReference type="EMBL" id="ABS06149.1"/>
    </source>
</evidence>
<gene>
    <name evidence="2" type="ordered locus">Krad_4691</name>
</gene>
<dbReference type="Pfam" id="PF19419">
    <property type="entry name" value="DUF5983"/>
    <property type="match status" value="1"/>
</dbReference>
<reference evidence="3" key="1">
    <citation type="journal article" date="2008" name="PLoS ONE">
        <title>Survival in nuclear waste, extreme resistance, and potential applications gleaned from the genome sequence of Kineococcus radiotolerans SRS30216.</title>
        <authorList>
            <person name="Bagwell C.E."/>
            <person name="Bhat S."/>
            <person name="Hawkins G.M."/>
            <person name="Smith B.W."/>
            <person name="Biswas T."/>
            <person name="Hoover T.R."/>
            <person name="Saunders E."/>
            <person name="Han C.S."/>
            <person name="Tsodikov O.V."/>
            <person name="Shimkets L.J."/>
        </authorList>
    </citation>
    <scope>NUCLEOTIDE SEQUENCE [LARGE SCALE GENOMIC DNA]</scope>
    <source>
        <strain evidence="3">ATCC BAA-149 / DSM 14245 / SRS30216</strain>
    </source>
</reference>
<dbReference type="EMBL" id="CP000751">
    <property type="protein sequence ID" value="ABS06149.1"/>
    <property type="molecule type" value="Genomic_DNA"/>
</dbReference>
<dbReference type="KEGG" id="kra:Krad_4691"/>
<dbReference type="HOGENOM" id="CLU_2105709_0_0_11"/>
<sequence>MIAKYLDLSTCHLTQREVDTAESVFQLDGPRVIAHEYGLFVNVQHDDVEEHDEAMRAAGFPNLLAVSRYARSLGEDIHWINFDADGETMPALPAYDWGAPTEAGRADAVRAISRR</sequence>
<dbReference type="RefSeq" id="WP_012001873.1">
    <property type="nucleotide sequence ID" value="NC_009806.1"/>
</dbReference>
<protein>
    <recommendedName>
        <fullName evidence="1">DUF5983 domain-containing protein</fullName>
    </recommendedName>
</protein>
<organism evidence="2 3">
    <name type="scientific">Kineococcus radiotolerans (strain ATCC BAA-149 / DSM 14245 / SRS30216)</name>
    <dbReference type="NCBI Taxonomy" id="266940"/>
    <lineage>
        <taxon>Bacteria</taxon>
        <taxon>Bacillati</taxon>
        <taxon>Actinomycetota</taxon>
        <taxon>Actinomycetes</taxon>
        <taxon>Kineosporiales</taxon>
        <taxon>Kineosporiaceae</taxon>
        <taxon>Kineococcus</taxon>
    </lineage>
</organism>
<feature type="domain" description="DUF5983" evidence="1">
    <location>
        <begin position="5"/>
        <end position="97"/>
    </location>
</feature>
<keyword evidence="3" id="KW-1185">Reference proteome</keyword>
<keyword evidence="2" id="KW-0614">Plasmid</keyword>
<dbReference type="AlphaFoldDB" id="A6WH60"/>
<dbReference type="InterPro" id="IPR046025">
    <property type="entry name" value="DUF5983"/>
</dbReference>
<evidence type="ECO:0000313" key="3">
    <source>
        <dbReference type="Proteomes" id="UP000001116"/>
    </source>
</evidence>
<geneLocation type="plasmid" evidence="2 3">
    <name>pKRAD01</name>
</geneLocation>
<proteinExistence type="predicted"/>